<comment type="caution">
    <text evidence="2">The sequence shown here is derived from an EMBL/GenBank/DDBJ whole genome shotgun (WGS) entry which is preliminary data.</text>
</comment>
<dbReference type="OrthoDB" id="9796461at2"/>
<accession>F1ZDV1</accession>
<feature type="transmembrane region" description="Helical" evidence="1">
    <location>
        <begin position="39"/>
        <end position="57"/>
    </location>
</feature>
<dbReference type="HOGENOM" id="CLU_1561331_0_0_5"/>
<evidence type="ECO:0000256" key="1">
    <source>
        <dbReference type="SAM" id="Phobius"/>
    </source>
</evidence>
<gene>
    <name evidence="2" type="ORF">Y88_3520</name>
</gene>
<dbReference type="InParanoid" id="F1ZDV1"/>
<dbReference type="EMBL" id="AEWJ01000067">
    <property type="protein sequence ID" value="EGD57212.1"/>
    <property type="molecule type" value="Genomic_DNA"/>
</dbReference>
<evidence type="ECO:0000313" key="2">
    <source>
        <dbReference type="EMBL" id="EGD57212.1"/>
    </source>
</evidence>
<organism evidence="2 3">
    <name type="scientific">Novosphingobium nitrogenifigens DSM 19370</name>
    <dbReference type="NCBI Taxonomy" id="983920"/>
    <lineage>
        <taxon>Bacteria</taxon>
        <taxon>Pseudomonadati</taxon>
        <taxon>Pseudomonadota</taxon>
        <taxon>Alphaproteobacteria</taxon>
        <taxon>Sphingomonadales</taxon>
        <taxon>Sphingomonadaceae</taxon>
        <taxon>Novosphingobium</taxon>
    </lineage>
</organism>
<proteinExistence type="predicted"/>
<keyword evidence="3" id="KW-1185">Reference proteome</keyword>
<protein>
    <submittedName>
        <fullName evidence="2">Acyltransferase 3</fullName>
    </submittedName>
</protein>
<evidence type="ECO:0000313" key="3">
    <source>
        <dbReference type="Proteomes" id="UP000004728"/>
    </source>
</evidence>
<keyword evidence="2" id="KW-0808">Transferase</keyword>
<feature type="transmembrane region" description="Helical" evidence="1">
    <location>
        <begin position="104"/>
        <end position="124"/>
    </location>
</feature>
<keyword evidence="1" id="KW-0472">Membrane</keyword>
<dbReference type="AlphaFoldDB" id="F1ZDV1"/>
<keyword evidence="2" id="KW-0012">Acyltransferase</keyword>
<dbReference type="Proteomes" id="UP000004728">
    <property type="component" value="Unassembled WGS sequence"/>
</dbReference>
<keyword evidence="1" id="KW-0812">Transmembrane</keyword>
<dbReference type="GO" id="GO:0016746">
    <property type="term" value="F:acyltransferase activity"/>
    <property type="evidence" value="ECO:0007669"/>
    <property type="project" value="UniProtKB-KW"/>
</dbReference>
<name>F1ZDV1_9SPHN</name>
<dbReference type="eggNOG" id="COG1835">
    <property type="taxonomic scope" value="Bacteria"/>
</dbReference>
<feature type="transmembrane region" description="Helical" evidence="1">
    <location>
        <begin position="130"/>
        <end position="153"/>
    </location>
</feature>
<dbReference type="RefSeq" id="WP_008071829.1">
    <property type="nucleotide sequence ID" value="NZ_AQWK01000004.1"/>
</dbReference>
<sequence length="171" mass="18584">MPHVIAGDPNVIEGVRGYFGPTFESLLAMFARFDRFSRWLGQIGGVSAGLLGLFYLASIFWPMWFLTLGVSALGALLIGSMWGNPDQTLRRVPSWRPLVEAGKLTYAIYLIHVLCIHAASGFVTRFAGPSFLWTFVASYALALVVGAVVAAAVEQPLIRVGRKVASRLARA</sequence>
<feature type="transmembrane region" description="Helical" evidence="1">
    <location>
        <begin position="63"/>
        <end position="83"/>
    </location>
</feature>
<keyword evidence="1" id="KW-1133">Transmembrane helix</keyword>
<reference evidence="2 3" key="1">
    <citation type="journal article" date="2012" name="J. Bacteriol.">
        <title>Draft Genome Sequence of Novosphingobium nitrogenifigens Y88T.</title>
        <authorList>
            <person name="Strabala T.J."/>
            <person name="Macdonald L."/>
            <person name="Liu V."/>
            <person name="Smit A.M."/>
        </authorList>
    </citation>
    <scope>NUCLEOTIDE SEQUENCE [LARGE SCALE GENOMIC DNA]</scope>
    <source>
        <strain evidence="2 3">DSM 19370</strain>
    </source>
</reference>